<name>A0A9P8AHW9_9ASCO</name>
<feature type="region of interest" description="Disordered" evidence="5">
    <location>
        <begin position="201"/>
        <end position="260"/>
    </location>
</feature>
<comment type="similarity">
    <text evidence="2">Belongs to the WrbA family.</text>
</comment>
<dbReference type="InterPro" id="IPR029039">
    <property type="entry name" value="Flavoprotein-like_sf"/>
</dbReference>
<organism evidence="7 8">
    <name type="scientific">Scheffersomyces spartinae</name>
    <dbReference type="NCBI Taxonomy" id="45513"/>
    <lineage>
        <taxon>Eukaryota</taxon>
        <taxon>Fungi</taxon>
        <taxon>Dikarya</taxon>
        <taxon>Ascomycota</taxon>
        <taxon>Saccharomycotina</taxon>
        <taxon>Pichiomycetes</taxon>
        <taxon>Debaryomycetaceae</taxon>
        <taxon>Scheffersomyces</taxon>
    </lineage>
</organism>
<evidence type="ECO:0000313" key="8">
    <source>
        <dbReference type="Proteomes" id="UP000790833"/>
    </source>
</evidence>
<proteinExistence type="inferred from homology"/>
<feature type="compositionally biased region" description="Polar residues" evidence="5">
    <location>
        <begin position="209"/>
        <end position="224"/>
    </location>
</feature>
<dbReference type="NCBIfam" id="TIGR01755">
    <property type="entry name" value="flav_wrbA"/>
    <property type="match status" value="1"/>
</dbReference>
<dbReference type="GO" id="GO:0010181">
    <property type="term" value="F:FMN binding"/>
    <property type="evidence" value="ECO:0007669"/>
    <property type="project" value="InterPro"/>
</dbReference>
<evidence type="ECO:0000256" key="1">
    <source>
        <dbReference type="ARBA" id="ARBA00004202"/>
    </source>
</evidence>
<dbReference type="Pfam" id="PF03358">
    <property type="entry name" value="FMN_red"/>
    <property type="match status" value="1"/>
</dbReference>
<reference evidence="7" key="1">
    <citation type="submission" date="2021-03" db="EMBL/GenBank/DDBJ databases">
        <authorList>
            <person name="Palmer J.M."/>
        </authorList>
    </citation>
    <scope>NUCLEOTIDE SEQUENCE</scope>
    <source>
        <strain evidence="7">ARV_011</strain>
    </source>
</reference>
<dbReference type="PANTHER" id="PTHR30546:SF23">
    <property type="entry name" value="FLAVOPROTEIN-LIKE PROTEIN YCP4-RELATED"/>
    <property type="match status" value="1"/>
</dbReference>
<dbReference type="PROSITE" id="PS50902">
    <property type="entry name" value="FLAVODOXIN_LIKE"/>
    <property type="match status" value="1"/>
</dbReference>
<dbReference type="PANTHER" id="PTHR30546">
    <property type="entry name" value="FLAVODOXIN-RELATED PROTEIN WRBA-RELATED"/>
    <property type="match status" value="1"/>
</dbReference>
<dbReference type="GO" id="GO:0034599">
    <property type="term" value="P:cellular response to oxidative stress"/>
    <property type="evidence" value="ECO:0007669"/>
    <property type="project" value="UniProtKB-ARBA"/>
</dbReference>
<dbReference type="GeneID" id="66115043"/>
<dbReference type="RefSeq" id="XP_043048119.1">
    <property type="nucleotide sequence ID" value="XM_043192455.1"/>
</dbReference>
<dbReference type="SUPFAM" id="SSF52218">
    <property type="entry name" value="Flavoproteins"/>
    <property type="match status" value="1"/>
</dbReference>
<dbReference type="InterPro" id="IPR005025">
    <property type="entry name" value="FMN_Rdtase-like_dom"/>
</dbReference>
<keyword evidence="3" id="KW-0843">Virulence</keyword>
<evidence type="ECO:0000256" key="5">
    <source>
        <dbReference type="SAM" id="MobiDB-lite"/>
    </source>
</evidence>
<feature type="domain" description="Flavodoxin-like" evidence="6">
    <location>
        <begin position="3"/>
        <end position="191"/>
    </location>
</feature>
<dbReference type="FunFam" id="3.40.50.360:FF:000001">
    <property type="entry name" value="NAD(P)H dehydrogenase (Quinone) FQR1-like"/>
    <property type="match status" value="1"/>
</dbReference>
<accession>A0A9P8AHW9</accession>
<evidence type="ECO:0000256" key="2">
    <source>
        <dbReference type="ARBA" id="ARBA00006961"/>
    </source>
</evidence>
<dbReference type="InterPro" id="IPR010089">
    <property type="entry name" value="Flavoprotein_WrbA-like"/>
</dbReference>
<evidence type="ECO:0000256" key="3">
    <source>
        <dbReference type="ARBA" id="ARBA00023026"/>
    </source>
</evidence>
<comment type="subcellular location">
    <subcellularLocation>
        <location evidence="1">Cell membrane</location>
        <topology evidence="1">Peripheral membrane protein</topology>
    </subcellularLocation>
</comment>
<dbReference type="NCBIfam" id="NF002999">
    <property type="entry name" value="PRK03767.1"/>
    <property type="match status" value="1"/>
</dbReference>
<dbReference type="Proteomes" id="UP000790833">
    <property type="component" value="Unassembled WGS sequence"/>
</dbReference>
<dbReference type="InterPro" id="IPR008254">
    <property type="entry name" value="Flavodoxin/NO_synth"/>
</dbReference>
<dbReference type="OrthoDB" id="504689at2759"/>
<evidence type="ECO:0000256" key="4">
    <source>
        <dbReference type="ARBA" id="ARBA00053955"/>
    </source>
</evidence>
<gene>
    <name evidence="7" type="ORF">KQ657_001669</name>
</gene>
<evidence type="ECO:0000313" key="7">
    <source>
        <dbReference type="EMBL" id="KAG7192569.1"/>
    </source>
</evidence>
<dbReference type="EMBL" id="JAHMUF010000017">
    <property type="protein sequence ID" value="KAG7192569.1"/>
    <property type="molecule type" value="Genomic_DNA"/>
</dbReference>
<dbReference type="GO" id="GO:0005886">
    <property type="term" value="C:plasma membrane"/>
    <property type="evidence" value="ECO:0007669"/>
    <property type="project" value="UniProtKB-SubCell"/>
</dbReference>
<dbReference type="GO" id="GO:0003955">
    <property type="term" value="F:NAD(P)H dehydrogenase (quinone) activity"/>
    <property type="evidence" value="ECO:0007669"/>
    <property type="project" value="InterPro"/>
</dbReference>
<feature type="compositionally biased region" description="Polar residues" evidence="5">
    <location>
        <begin position="231"/>
        <end position="251"/>
    </location>
</feature>
<evidence type="ECO:0000259" key="6">
    <source>
        <dbReference type="PROSITE" id="PS50902"/>
    </source>
</evidence>
<protein>
    <recommendedName>
        <fullName evidence="6">Flavodoxin-like domain-containing protein</fullName>
    </recommendedName>
</protein>
<comment type="caution">
    <text evidence="7">The sequence shown here is derived from an EMBL/GenBank/DDBJ whole genome shotgun (WGS) entry which is preliminary data.</text>
</comment>
<keyword evidence="8" id="KW-1185">Reference proteome</keyword>
<dbReference type="Gene3D" id="3.40.50.360">
    <property type="match status" value="1"/>
</dbReference>
<dbReference type="AlphaFoldDB" id="A0A9P8AHW9"/>
<comment type="function">
    <text evidence="4">Flavodoxin-like protein (FLP) that plays a role in cell wall integrity, oxidative stress protection and virulence. FLPs act as NAD(P)H quinone oxidoreductases. Reduces ubiquinone (coenzyme Q), enabling it to serve as an antioxidant in the membrane.</text>
</comment>
<sequence>MKVAVVVYSTWGHIYSLADKVVEGIKSTGAEVELLQVAETLSEEVLTAMHAPPKRKDIPVLNPEELPKYDAFVFGFPTRFGAGPAQIFEFWGQTGGLWASAALAGKPASFFVSSGTPGGGQEVTLRNSLSFFAHHGMPYIPLGYKDTFAEITNLEEIHGGSSWGAGTYAGSDGSRQPTELELTVAYKQGVSFATHAVKFTSEPEKKSETNTATISASDSTTNIATKPAAKTTETSKTARQSQQEPAPTATKSESKCCVIV</sequence>